<evidence type="ECO:0000256" key="1">
    <source>
        <dbReference type="ARBA" id="ARBA00007381"/>
    </source>
</evidence>
<feature type="region of interest" description="Disordered" evidence="6">
    <location>
        <begin position="354"/>
        <end position="474"/>
    </location>
</feature>
<keyword evidence="3" id="KW-0067">ATP-binding</keyword>
<keyword evidence="2" id="KW-0547">Nucleotide-binding</keyword>
<reference evidence="9" key="1">
    <citation type="submission" date="2016-06" db="EMBL/GenBank/DDBJ databases">
        <title>Complete genome sequence of Actinoalloteichus fjordicus DSM 46855 (=ADI127-17), type strain of the new species Actinoalloteichus fjordicus.</title>
        <authorList>
            <person name="Ruckert C."/>
            <person name="Nouioui I."/>
            <person name="Willmese J."/>
            <person name="van Wezel G."/>
            <person name="Klenk H.-P."/>
            <person name="Kalinowski J."/>
            <person name="Zotchev S.B."/>
        </authorList>
    </citation>
    <scope>NUCLEOTIDE SEQUENCE [LARGE SCALE GENOMIC DNA]</scope>
    <source>
        <strain evidence="9">ADI127-7</strain>
    </source>
</reference>
<feature type="transmembrane region" description="Helical" evidence="7">
    <location>
        <begin position="479"/>
        <end position="502"/>
    </location>
</feature>
<feature type="region of interest" description="Disordered" evidence="6">
    <location>
        <begin position="506"/>
        <end position="555"/>
    </location>
</feature>
<accession>A0AAC9PVG5</accession>
<evidence type="ECO:0000313" key="8">
    <source>
        <dbReference type="EMBL" id="APU17901.1"/>
    </source>
</evidence>
<dbReference type="InterPro" id="IPR043129">
    <property type="entry name" value="ATPase_NBD"/>
</dbReference>
<keyword evidence="5" id="KW-0143">Chaperone</keyword>
<evidence type="ECO:0000256" key="3">
    <source>
        <dbReference type="ARBA" id="ARBA00022840"/>
    </source>
</evidence>
<dbReference type="Gene3D" id="3.30.420.40">
    <property type="match status" value="2"/>
</dbReference>
<dbReference type="PROSITE" id="PS01036">
    <property type="entry name" value="HSP70_3"/>
    <property type="match status" value="1"/>
</dbReference>
<dbReference type="InterPro" id="IPR013126">
    <property type="entry name" value="Hsp_70_fam"/>
</dbReference>
<evidence type="ECO:0000313" key="9">
    <source>
        <dbReference type="Proteomes" id="UP000185511"/>
    </source>
</evidence>
<name>A0AAC9PVG5_9PSEU</name>
<evidence type="ECO:0000256" key="5">
    <source>
        <dbReference type="ARBA" id="ARBA00023186"/>
    </source>
</evidence>
<keyword evidence="7" id="KW-0472">Membrane</keyword>
<organism evidence="8 9">
    <name type="scientific">Actinoalloteichus fjordicus</name>
    <dbReference type="NCBI Taxonomy" id="1612552"/>
    <lineage>
        <taxon>Bacteria</taxon>
        <taxon>Bacillati</taxon>
        <taxon>Actinomycetota</taxon>
        <taxon>Actinomycetes</taxon>
        <taxon>Pseudonocardiales</taxon>
        <taxon>Pseudonocardiaceae</taxon>
        <taxon>Actinoalloteichus</taxon>
    </lineage>
</organism>
<dbReference type="PANTHER" id="PTHR42749">
    <property type="entry name" value="CELL SHAPE-DETERMINING PROTEIN MREB"/>
    <property type="match status" value="1"/>
</dbReference>
<evidence type="ECO:0000256" key="4">
    <source>
        <dbReference type="ARBA" id="ARBA00023016"/>
    </source>
</evidence>
<comment type="similarity">
    <text evidence="1">Belongs to the heat shock protein 70 family.</text>
</comment>
<dbReference type="GO" id="GO:0140662">
    <property type="term" value="F:ATP-dependent protein folding chaperone"/>
    <property type="evidence" value="ECO:0007669"/>
    <property type="project" value="InterPro"/>
</dbReference>
<keyword evidence="9" id="KW-1185">Reference proteome</keyword>
<dbReference type="GO" id="GO:0005524">
    <property type="term" value="F:ATP binding"/>
    <property type="evidence" value="ECO:0007669"/>
    <property type="project" value="UniProtKB-KW"/>
</dbReference>
<evidence type="ECO:0000256" key="6">
    <source>
        <dbReference type="SAM" id="MobiDB-lite"/>
    </source>
</evidence>
<dbReference type="KEGG" id="acad:UA74_29545"/>
<dbReference type="AlphaFoldDB" id="A0AAC9PVG5"/>
<keyword evidence="7" id="KW-1133">Transmembrane helix</keyword>
<dbReference type="EMBL" id="CP016076">
    <property type="protein sequence ID" value="APU17901.1"/>
    <property type="molecule type" value="Genomic_DNA"/>
</dbReference>
<feature type="compositionally biased region" description="Low complexity" evidence="6">
    <location>
        <begin position="416"/>
        <end position="430"/>
    </location>
</feature>
<evidence type="ECO:0000256" key="7">
    <source>
        <dbReference type="SAM" id="Phobius"/>
    </source>
</evidence>
<dbReference type="Proteomes" id="UP000185511">
    <property type="component" value="Chromosome"/>
</dbReference>
<sequence length="690" mass="72033">MRELAVDFGTSNTVAAVRTGPEAPARLLGIDGRPVLPSAVWLSPDGTLVVGRDAERQARLDPSRYEPNPKRRIDDVEVLLGDTVVPVVDLIAAVLRRVAEEARRQLGANPDLVLLTHPADWHRIRCNTLRSAARAAGWADSVRLLAEPAAAAAHFAGLEDQQRRLAPGHALAVFDMGGGTTDAALVLRTGGDDWQVLAEAGLSDVGGTDIDQALLEHVRRAVGEGRPEWPELLRPTTAASRRSARAMIDDVREGKEALSRYAQTDIPLPAPLPDAHVTREELEALVRPQLERAVAMLSSTINSAGLASGQLAGVYLVGGASRMPAVAQSISERLGLIPVAVESPENSVVLGALSAPPARDFTDPRERTPAGASPLGGVPGQVRPGLTRPVSPASGTAGPAVGSHPAGPPNLAGQGRSRPPSSEPVPVQSPAGWQATRWQPIASDQSTGSSGPDEPVGSQVPEGPTHVMNAPKRPRRSPGALWIVLTAVVAVAALAVAGVAVWSLSNREDPMAGGDGLTTGSGADDPTTGDPRPPDPDPDSTSSGGEDPADGSDAFGDAEELREFAGVAVERADSCTDVSDDETYSYLVDAAVRCDYATADGDFEAYFYDGSACDLIFSPIMGSGETGEWSGAGMTGDWVQQLMPTDGTEHLLYRPDDGGTICGDATNAEDDPRTADEVVAFWESTIRPGS</sequence>
<evidence type="ECO:0000256" key="2">
    <source>
        <dbReference type="ARBA" id="ARBA00022741"/>
    </source>
</evidence>
<dbReference type="Gene3D" id="3.90.640.10">
    <property type="entry name" value="Actin, Chain A, domain 4"/>
    <property type="match status" value="1"/>
</dbReference>
<protein>
    <submittedName>
        <fullName evidence="8">Hsp70 protein</fullName>
    </submittedName>
</protein>
<keyword evidence="4" id="KW-0346">Stress response</keyword>
<dbReference type="RefSeq" id="WP_075743126.1">
    <property type="nucleotide sequence ID" value="NZ_CP016076.1"/>
</dbReference>
<dbReference type="Pfam" id="PF00012">
    <property type="entry name" value="HSP70"/>
    <property type="match status" value="1"/>
</dbReference>
<dbReference type="PANTHER" id="PTHR42749:SF1">
    <property type="entry name" value="CELL SHAPE-DETERMINING PROTEIN MREB"/>
    <property type="match status" value="1"/>
</dbReference>
<gene>
    <name evidence="8" type="ORF">UA74_29545</name>
</gene>
<proteinExistence type="inferred from homology"/>
<keyword evidence="7" id="KW-0812">Transmembrane</keyword>
<dbReference type="InterPro" id="IPR018181">
    <property type="entry name" value="Heat_shock_70_CS"/>
</dbReference>
<dbReference type="SUPFAM" id="SSF53067">
    <property type="entry name" value="Actin-like ATPase domain"/>
    <property type="match status" value="2"/>
</dbReference>